<protein>
    <recommendedName>
        <fullName evidence="6">Methylmalonyl-CoA mutase alpha/beta chain catalytic domain-containing protein</fullName>
    </recommendedName>
</protein>
<keyword evidence="5" id="KW-0170">Cobalt</keyword>
<keyword evidence="3" id="KW-0846">Cobalamin</keyword>
<dbReference type="Gene3D" id="3.40.50.280">
    <property type="entry name" value="Cobalamin-binding domain"/>
    <property type="match status" value="1"/>
</dbReference>
<accession>A0A7S7NTB5</accession>
<dbReference type="InterPro" id="IPR036724">
    <property type="entry name" value="Cobalamin-bd_sf"/>
</dbReference>
<evidence type="ECO:0000256" key="3">
    <source>
        <dbReference type="ARBA" id="ARBA00022628"/>
    </source>
</evidence>
<dbReference type="Gene3D" id="3.20.20.240">
    <property type="entry name" value="Methylmalonyl-CoA mutase"/>
    <property type="match status" value="2"/>
</dbReference>
<comment type="similarity">
    <text evidence="2">Belongs to the methylmalonyl-CoA mutase family.</text>
</comment>
<dbReference type="PANTHER" id="PTHR48101">
    <property type="entry name" value="METHYLMALONYL-COA MUTASE, MITOCHONDRIAL-RELATED"/>
    <property type="match status" value="1"/>
</dbReference>
<evidence type="ECO:0000256" key="4">
    <source>
        <dbReference type="ARBA" id="ARBA00023235"/>
    </source>
</evidence>
<dbReference type="InterPro" id="IPR006099">
    <property type="entry name" value="MeMalonylCoA_mutase_a/b_cat"/>
</dbReference>
<dbReference type="PANTHER" id="PTHR48101:SF1">
    <property type="entry name" value="METHYLMALONYL-COA MUTASE, LARGE SUBUNIT"/>
    <property type="match status" value="1"/>
</dbReference>
<gene>
    <name evidence="7" type="ORF">IRI77_05275</name>
</gene>
<evidence type="ECO:0000256" key="2">
    <source>
        <dbReference type="ARBA" id="ARBA00008465"/>
    </source>
</evidence>
<dbReference type="KEGG" id="pfer:IRI77_05275"/>
<keyword evidence="4" id="KW-0413">Isomerase</keyword>
<evidence type="ECO:0000313" key="7">
    <source>
        <dbReference type="EMBL" id="QOY89370.1"/>
    </source>
</evidence>
<evidence type="ECO:0000259" key="6">
    <source>
        <dbReference type="Pfam" id="PF01642"/>
    </source>
</evidence>
<dbReference type="GO" id="GO:0016866">
    <property type="term" value="F:intramolecular transferase activity"/>
    <property type="evidence" value="ECO:0007669"/>
    <property type="project" value="InterPro"/>
</dbReference>
<evidence type="ECO:0000256" key="5">
    <source>
        <dbReference type="ARBA" id="ARBA00023285"/>
    </source>
</evidence>
<dbReference type="Pfam" id="PF01642">
    <property type="entry name" value="MM_CoA_mutase"/>
    <property type="match status" value="1"/>
</dbReference>
<reference evidence="7 8" key="1">
    <citation type="submission" date="2020-10" db="EMBL/GenBank/DDBJ databases">
        <title>Complete genome sequence of Paludibaculum fermentans P105T, a facultatively anaerobic acidobacterium capable of dissimilatory Fe(III) reduction.</title>
        <authorList>
            <person name="Dedysh S.N."/>
            <person name="Beletsky A.V."/>
            <person name="Kulichevskaya I.S."/>
            <person name="Mardanov A.V."/>
            <person name="Ravin N.V."/>
        </authorList>
    </citation>
    <scope>NUCLEOTIDE SEQUENCE [LARGE SCALE GENOMIC DNA]</scope>
    <source>
        <strain evidence="7 8">P105</strain>
    </source>
</reference>
<organism evidence="7 8">
    <name type="scientific">Paludibaculum fermentans</name>
    <dbReference type="NCBI Taxonomy" id="1473598"/>
    <lineage>
        <taxon>Bacteria</taxon>
        <taxon>Pseudomonadati</taxon>
        <taxon>Acidobacteriota</taxon>
        <taxon>Terriglobia</taxon>
        <taxon>Bryobacterales</taxon>
        <taxon>Bryobacteraceae</taxon>
        <taxon>Paludibaculum</taxon>
    </lineage>
</organism>
<dbReference type="GO" id="GO:0031419">
    <property type="term" value="F:cobalamin binding"/>
    <property type="evidence" value="ECO:0007669"/>
    <property type="project" value="UniProtKB-KW"/>
</dbReference>
<name>A0A7S7NTB5_PALFE</name>
<dbReference type="InterPro" id="IPR016176">
    <property type="entry name" value="Cbl-dep_enz_cat"/>
</dbReference>
<feature type="domain" description="Methylmalonyl-CoA mutase alpha/beta chain catalytic" evidence="6">
    <location>
        <begin position="86"/>
        <end position="302"/>
    </location>
</feature>
<keyword evidence="8" id="KW-1185">Reference proteome</keyword>
<dbReference type="SUPFAM" id="SSF51703">
    <property type="entry name" value="Cobalamin (vitamin B12)-dependent enzymes"/>
    <property type="match status" value="1"/>
</dbReference>
<dbReference type="Proteomes" id="UP000593892">
    <property type="component" value="Chromosome"/>
</dbReference>
<dbReference type="SUPFAM" id="SSF52242">
    <property type="entry name" value="Cobalamin (vitamin B12)-binding domain"/>
    <property type="match status" value="1"/>
</dbReference>
<dbReference type="AlphaFoldDB" id="A0A7S7NTB5"/>
<evidence type="ECO:0000313" key="8">
    <source>
        <dbReference type="Proteomes" id="UP000593892"/>
    </source>
</evidence>
<dbReference type="EMBL" id="CP063849">
    <property type="protein sequence ID" value="QOY89370.1"/>
    <property type="molecule type" value="Genomic_DNA"/>
</dbReference>
<dbReference type="RefSeq" id="WP_194451032.1">
    <property type="nucleotide sequence ID" value="NZ_CP063849.1"/>
</dbReference>
<dbReference type="GO" id="GO:0046872">
    <property type="term" value="F:metal ion binding"/>
    <property type="evidence" value="ECO:0007669"/>
    <property type="project" value="InterPro"/>
</dbReference>
<comment type="cofactor">
    <cofactor evidence="1">
        <name>adenosylcob(III)alamin</name>
        <dbReference type="ChEBI" id="CHEBI:18408"/>
    </cofactor>
</comment>
<sequence>MPDASPGTDTLRLKEEFPPVSTADWEATIIADLKGADYDKRLVWKTEEGIAVRPYYRKENLPAQTARALNAGPWAIAQGPAPEGAIQAAAHHEAGATAVQELAYAIAEGADRLAAGADPAQSFVFAVGSNYFVEIAKLRAARLLWKRVVSAFGLADAPVKIHTVTALENKSIYDPYTNLLRVTTEALSGVLGGADSLNVQATGFPDRLAKNVQLVIKEEAHLDKVADPAGGSYYIEALTDALAQAAWKLFQQIEAEGGFAAAQGTISAAIAVSRAAKEKAIASRRRVLVGVNNYPDIHEKELDHAGALSGWHLAEPIEHIRLRTERYAKTAGRTPKVLLLKRGDLKMKMARGQFCQNFFGCAGFDIEESESYEGTDAALIVLCSSDPEYIEFAREVCSNVKVPVVVAGNPKEQIEELKVLGVAGFVHVLSNMVDTLNEWQDKLGIGGKEEK</sequence>
<proteinExistence type="inferred from homology"/>
<evidence type="ECO:0000256" key="1">
    <source>
        <dbReference type="ARBA" id="ARBA00001922"/>
    </source>
</evidence>